<proteinExistence type="predicted"/>
<sequence length="120" mass="13705">MGELDDSFGELDQQASPPTCFYRKISTETPIETKGKAFQSEFKRERKEGALEGWSTFPFGELDGSNSPNEHFERVVRSNSPNGRVGRLVRSNSPNRRVGWFDLSNLSFDGTLMRSFRKCY</sequence>
<evidence type="ECO:0000313" key="1">
    <source>
        <dbReference type="EMBL" id="KAF3541486.1"/>
    </source>
</evidence>
<dbReference type="AlphaFoldDB" id="A0A8S9QI21"/>
<dbReference type="EMBL" id="QGKX02001290">
    <property type="protein sequence ID" value="KAF3541486.1"/>
    <property type="molecule type" value="Genomic_DNA"/>
</dbReference>
<gene>
    <name evidence="1" type="ORF">F2Q69_00022647</name>
</gene>
<evidence type="ECO:0000313" key="2">
    <source>
        <dbReference type="Proteomes" id="UP000712600"/>
    </source>
</evidence>
<organism evidence="1 2">
    <name type="scientific">Brassica cretica</name>
    <name type="common">Mustard</name>
    <dbReference type="NCBI Taxonomy" id="69181"/>
    <lineage>
        <taxon>Eukaryota</taxon>
        <taxon>Viridiplantae</taxon>
        <taxon>Streptophyta</taxon>
        <taxon>Embryophyta</taxon>
        <taxon>Tracheophyta</taxon>
        <taxon>Spermatophyta</taxon>
        <taxon>Magnoliopsida</taxon>
        <taxon>eudicotyledons</taxon>
        <taxon>Gunneridae</taxon>
        <taxon>Pentapetalae</taxon>
        <taxon>rosids</taxon>
        <taxon>malvids</taxon>
        <taxon>Brassicales</taxon>
        <taxon>Brassicaceae</taxon>
        <taxon>Brassiceae</taxon>
        <taxon>Brassica</taxon>
    </lineage>
</organism>
<dbReference type="Proteomes" id="UP000712600">
    <property type="component" value="Unassembled WGS sequence"/>
</dbReference>
<comment type="caution">
    <text evidence="1">The sequence shown here is derived from an EMBL/GenBank/DDBJ whole genome shotgun (WGS) entry which is preliminary data.</text>
</comment>
<reference evidence="1" key="1">
    <citation type="submission" date="2019-12" db="EMBL/GenBank/DDBJ databases">
        <title>Genome sequencing and annotation of Brassica cretica.</title>
        <authorList>
            <person name="Studholme D.J."/>
            <person name="Sarris P."/>
        </authorList>
    </citation>
    <scope>NUCLEOTIDE SEQUENCE</scope>
    <source>
        <strain evidence="1">PFS-109/04</strain>
        <tissue evidence="1">Leaf</tissue>
    </source>
</reference>
<accession>A0A8S9QI21</accession>
<protein>
    <submittedName>
        <fullName evidence="1">Uncharacterized protein</fullName>
    </submittedName>
</protein>
<name>A0A8S9QI21_BRACR</name>